<organism evidence="1 2">
    <name type="scientific">Stylosanthes scabra</name>
    <dbReference type="NCBI Taxonomy" id="79078"/>
    <lineage>
        <taxon>Eukaryota</taxon>
        <taxon>Viridiplantae</taxon>
        <taxon>Streptophyta</taxon>
        <taxon>Embryophyta</taxon>
        <taxon>Tracheophyta</taxon>
        <taxon>Spermatophyta</taxon>
        <taxon>Magnoliopsida</taxon>
        <taxon>eudicotyledons</taxon>
        <taxon>Gunneridae</taxon>
        <taxon>Pentapetalae</taxon>
        <taxon>rosids</taxon>
        <taxon>fabids</taxon>
        <taxon>Fabales</taxon>
        <taxon>Fabaceae</taxon>
        <taxon>Papilionoideae</taxon>
        <taxon>50 kb inversion clade</taxon>
        <taxon>dalbergioids sensu lato</taxon>
        <taxon>Dalbergieae</taxon>
        <taxon>Pterocarpus clade</taxon>
        <taxon>Stylosanthes</taxon>
    </lineage>
</organism>
<dbReference type="Proteomes" id="UP001341840">
    <property type="component" value="Unassembled WGS sequence"/>
</dbReference>
<reference evidence="1 2" key="1">
    <citation type="journal article" date="2023" name="Plants (Basel)">
        <title>Bridging the Gap: Combining Genomics and Transcriptomics Approaches to Understand Stylosanthes scabra, an Orphan Legume from the Brazilian Caatinga.</title>
        <authorList>
            <person name="Ferreira-Neto J.R.C."/>
            <person name="da Silva M.D."/>
            <person name="Binneck E."/>
            <person name="de Melo N.F."/>
            <person name="da Silva R.H."/>
            <person name="de Melo A.L.T.M."/>
            <person name="Pandolfi V."/>
            <person name="Bustamante F.O."/>
            <person name="Brasileiro-Vidal A.C."/>
            <person name="Benko-Iseppon A.M."/>
        </authorList>
    </citation>
    <scope>NUCLEOTIDE SEQUENCE [LARGE SCALE GENOMIC DNA]</scope>
    <source>
        <tissue evidence="1">Leaves</tissue>
    </source>
</reference>
<evidence type="ECO:0000313" key="2">
    <source>
        <dbReference type="Proteomes" id="UP001341840"/>
    </source>
</evidence>
<gene>
    <name evidence="1" type="ORF">PIB30_027937</name>
</gene>
<sequence>MIIIPRIVIKRPIHSLTLLPLTVTQLHVTVQSVIATSPSLTALIFPSSKINGLSSHILDYSSAPLTFIVLPCGDNDDGFNVENQLESISISVSSGSVLIFGSNSLPINDRWGTRDRFLTIAVGSGVLGNFCEGRNFLPSPPALSPSVKAV</sequence>
<keyword evidence="2" id="KW-1185">Reference proteome</keyword>
<dbReference type="EMBL" id="JASCZI010060524">
    <property type="protein sequence ID" value="MED6133398.1"/>
    <property type="molecule type" value="Genomic_DNA"/>
</dbReference>
<accession>A0ABU6SBL1</accession>
<evidence type="ECO:0000313" key="1">
    <source>
        <dbReference type="EMBL" id="MED6133398.1"/>
    </source>
</evidence>
<comment type="caution">
    <text evidence="1">The sequence shown here is derived from an EMBL/GenBank/DDBJ whole genome shotgun (WGS) entry which is preliminary data.</text>
</comment>
<proteinExistence type="predicted"/>
<protein>
    <submittedName>
        <fullName evidence="1">Uncharacterized protein</fullName>
    </submittedName>
</protein>
<name>A0ABU6SBL1_9FABA</name>